<dbReference type="FunFam" id="1.10.10.10:FF:000143">
    <property type="entry name" value="DDRGK domain-containing protein 1"/>
    <property type="match status" value="1"/>
</dbReference>
<dbReference type="InterPro" id="IPR036388">
    <property type="entry name" value="WH-like_DNA-bd_sf"/>
</dbReference>
<dbReference type="PANTHER" id="PTHR48176:SF1">
    <property type="entry name" value="DDRGK DOMAIN-CONTAINING PROTEIN 1"/>
    <property type="match status" value="1"/>
</dbReference>
<dbReference type="GO" id="GO:0044389">
    <property type="term" value="F:ubiquitin-like protein ligase binding"/>
    <property type="evidence" value="ECO:0007669"/>
    <property type="project" value="TreeGrafter"/>
</dbReference>
<evidence type="ECO:0000313" key="11">
    <source>
        <dbReference type="EMBL" id="ESO98361.1"/>
    </source>
</evidence>
<keyword evidence="8 10" id="KW-0472">Membrane</keyword>
<evidence type="ECO:0000256" key="4">
    <source>
        <dbReference type="ARBA" id="ARBA00022692"/>
    </source>
</evidence>
<evidence type="ECO:0000256" key="5">
    <source>
        <dbReference type="ARBA" id="ARBA00022786"/>
    </source>
</evidence>
<evidence type="ECO:0000256" key="2">
    <source>
        <dbReference type="ARBA" id="ARBA00009829"/>
    </source>
</evidence>
<dbReference type="InterPro" id="IPR036390">
    <property type="entry name" value="WH_DNA-bd_sf"/>
</dbReference>
<dbReference type="OrthoDB" id="2285710at2759"/>
<dbReference type="InterPro" id="IPR019153">
    <property type="entry name" value="DDRGK_dom-contain"/>
</dbReference>
<dbReference type="GO" id="GO:0005789">
    <property type="term" value="C:endoplasmic reticulum membrane"/>
    <property type="evidence" value="ECO:0007669"/>
    <property type="project" value="UniProtKB-SubCell"/>
</dbReference>
<dbReference type="EMBL" id="KB201262">
    <property type="protein sequence ID" value="ESO98361.1"/>
    <property type="molecule type" value="Genomic_DNA"/>
</dbReference>
<dbReference type="GeneID" id="20248581"/>
<dbReference type="OMA" id="EFTRECN"/>
<dbReference type="Pfam" id="PF09756">
    <property type="entry name" value="DDRGK"/>
    <property type="match status" value="1"/>
</dbReference>
<name>V4AXQ4_LOTGI</name>
<keyword evidence="12" id="KW-1185">Reference proteome</keyword>
<evidence type="ECO:0000256" key="1">
    <source>
        <dbReference type="ARBA" id="ARBA00004389"/>
    </source>
</evidence>
<evidence type="ECO:0000313" key="12">
    <source>
        <dbReference type="Proteomes" id="UP000030746"/>
    </source>
</evidence>
<evidence type="ECO:0000256" key="9">
    <source>
        <dbReference type="SAM" id="MobiDB-lite"/>
    </source>
</evidence>
<feature type="region of interest" description="Disordered" evidence="9">
    <location>
        <begin position="32"/>
        <end position="144"/>
    </location>
</feature>
<dbReference type="Gene3D" id="1.10.10.10">
    <property type="entry name" value="Winged helix-like DNA-binding domain superfamily/Winged helix DNA-binding domain"/>
    <property type="match status" value="1"/>
</dbReference>
<proteinExistence type="inferred from homology"/>
<feature type="compositionally biased region" description="Basic and acidic residues" evidence="9">
    <location>
        <begin position="101"/>
        <end position="144"/>
    </location>
</feature>
<comment type="subcellular location">
    <subcellularLocation>
        <location evidence="1">Endoplasmic reticulum membrane</location>
        <topology evidence="1">Single-pass membrane protein</topology>
    </subcellularLocation>
</comment>
<dbReference type="PANTHER" id="PTHR48176">
    <property type="entry name" value="DDRGK DOMAIN-CONTAINING PROTEIN 1"/>
    <property type="match status" value="1"/>
</dbReference>
<keyword evidence="7 10" id="KW-1133">Transmembrane helix</keyword>
<gene>
    <name evidence="11" type="ORF">LOTGIDRAFT_231423</name>
</gene>
<dbReference type="KEGG" id="lgi:LOTGIDRAFT_231423"/>
<feature type="compositionally biased region" description="Acidic residues" evidence="9">
    <location>
        <begin position="74"/>
        <end position="84"/>
    </location>
</feature>
<dbReference type="HOGENOM" id="CLU_059562_1_0_1"/>
<dbReference type="AlphaFoldDB" id="V4AXQ4"/>
<reference evidence="11 12" key="1">
    <citation type="journal article" date="2013" name="Nature">
        <title>Insights into bilaterian evolution from three spiralian genomes.</title>
        <authorList>
            <person name="Simakov O."/>
            <person name="Marletaz F."/>
            <person name="Cho S.J."/>
            <person name="Edsinger-Gonzales E."/>
            <person name="Havlak P."/>
            <person name="Hellsten U."/>
            <person name="Kuo D.H."/>
            <person name="Larsson T."/>
            <person name="Lv J."/>
            <person name="Arendt D."/>
            <person name="Savage R."/>
            <person name="Osoegawa K."/>
            <person name="de Jong P."/>
            <person name="Grimwood J."/>
            <person name="Chapman J.A."/>
            <person name="Shapiro H."/>
            <person name="Aerts A."/>
            <person name="Otillar R.P."/>
            <person name="Terry A.Y."/>
            <person name="Boore J.L."/>
            <person name="Grigoriev I.V."/>
            <person name="Lindberg D.R."/>
            <person name="Seaver E.C."/>
            <person name="Weisblat D.A."/>
            <person name="Putnam N.H."/>
            <person name="Rokhsar D.S."/>
        </authorList>
    </citation>
    <scope>NUCLEOTIDE SEQUENCE [LARGE SCALE GENOMIC DNA]</scope>
</reference>
<evidence type="ECO:0000256" key="7">
    <source>
        <dbReference type="ARBA" id="ARBA00022989"/>
    </source>
</evidence>
<comment type="similarity">
    <text evidence="2">Belongs to the DDRGK1 family.</text>
</comment>
<dbReference type="InterPro" id="IPR050899">
    <property type="entry name" value="DDRGK_domain-containing"/>
</dbReference>
<dbReference type="RefSeq" id="XP_009051057.1">
    <property type="nucleotide sequence ID" value="XM_009052809.1"/>
</dbReference>
<keyword evidence="6" id="KW-0256">Endoplasmic reticulum</keyword>
<evidence type="ECO:0000256" key="10">
    <source>
        <dbReference type="SAM" id="Phobius"/>
    </source>
</evidence>
<dbReference type="STRING" id="225164.V4AXQ4"/>
<feature type="transmembrane region" description="Helical" evidence="10">
    <location>
        <begin position="6"/>
        <end position="27"/>
    </location>
</feature>
<dbReference type="SMART" id="SM01128">
    <property type="entry name" value="DDRGK"/>
    <property type="match status" value="1"/>
</dbReference>
<keyword evidence="5" id="KW-0833">Ubl conjugation pathway</keyword>
<evidence type="ECO:0000256" key="3">
    <source>
        <dbReference type="ARBA" id="ARBA00018218"/>
    </source>
</evidence>
<organism evidence="11 12">
    <name type="scientific">Lottia gigantea</name>
    <name type="common">Giant owl limpet</name>
    <dbReference type="NCBI Taxonomy" id="225164"/>
    <lineage>
        <taxon>Eukaryota</taxon>
        <taxon>Metazoa</taxon>
        <taxon>Spiralia</taxon>
        <taxon>Lophotrochozoa</taxon>
        <taxon>Mollusca</taxon>
        <taxon>Gastropoda</taxon>
        <taxon>Patellogastropoda</taxon>
        <taxon>Lottioidea</taxon>
        <taxon>Lottiidae</taxon>
        <taxon>Lottia</taxon>
    </lineage>
</organism>
<protein>
    <recommendedName>
        <fullName evidence="3">DDRGK domain-containing protein 1</fullName>
    </recommendedName>
</protein>
<evidence type="ECO:0000256" key="6">
    <source>
        <dbReference type="ARBA" id="ARBA00022824"/>
    </source>
</evidence>
<evidence type="ECO:0000256" key="8">
    <source>
        <dbReference type="ARBA" id="ARBA00023136"/>
    </source>
</evidence>
<dbReference type="SUPFAM" id="SSF46785">
    <property type="entry name" value="Winged helix' DNA-binding domain"/>
    <property type="match status" value="1"/>
</dbReference>
<feature type="compositionally biased region" description="Basic residues" evidence="9">
    <location>
        <begin position="59"/>
        <end position="69"/>
    </location>
</feature>
<dbReference type="CTD" id="20248581"/>
<accession>V4AXQ4</accession>
<feature type="compositionally biased region" description="Basic and acidic residues" evidence="9">
    <location>
        <begin position="32"/>
        <end position="41"/>
    </location>
</feature>
<sequence>MAPVDQFTVYLVTAGIVGFILLIVTLINKFSPDSKKKKEGDGAPARRPAPVNTDAPAAARHRAGRRQRMVAREEPEEEEEEDIFADFAQPEKKVGAKKLKKLQEKADKRAAREAEFEERRERKEREAEEEEKRKEREVRQKEEDAIEAERLKKEKEEQEKREHEEYLKLKEMFSVDEEGENEADVDLDSQSLLQEFIQYIKDMKVVMLEDLAAHFKIKTQDCIQRVQELQSSGELTGVIDDRGKFIYITREELEDVAKYIKQHGRVSITDLAKSSNRLINLNPDNQQTHKQMMETIAA</sequence>
<keyword evidence="4 10" id="KW-0812">Transmembrane</keyword>
<dbReference type="Proteomes" id="UP000030746">
    <property type="component" value="Unassembled WGS sequence"/>
</dbReference>